<evidence type="ECO:0000256" key="3">
    <source>
        <dbReference type="ARBA" id="ARBA00012972"/>
    </source>
</evidence>
<evidence type="ECO:0000313" key="6">
    <source>
        <dbReference type="EMBL" id="RCJ06905.1"/>
    </source>
</evidence>
<dbReference type="GO" id="GO:0016829">
    <property type="term" value="F:lyase activity"/>
    <property type="evidence" value="ECO:0007669"/>
    <property type="project" value="UniProtKB-KW"/>
</dbReference>
<dbReference type="EMBL" id="QDHA01000042">
    <property type="protein sequence ID" value="RCJ06905.1"/>
    <property type="molecule type" value="Genomic_DNA"/>
</dbReference>
<dbReference type="Pfam" id="PF00285">
    <property type="entry name" value="Citrate_synt"/>
    <property type="match status" value="1"/>
</dbReference>
<dbReference type="NCBIfam" id="NF004864">
    <property type="entry name" value="PRK06224.1-1"/>
    <property type="match status" value="1"/>
</dbReference>
<feature type="compositionally biased region" description="Basic and acidic residues" evidence="5">
    <location>
        <begin position="1"/>
        <end position="17"/>
    </location>
</feature>
<organism evidence="6 7">
    <name type="scientific">Cupriavidus necator</name>
    <name type="common">Alcaligenes eutrophus</name>
    <name type="synonym">Ralstonia eutropha</name>
    <dbReference type="NCBI Taxonomy" id="106590"/>
    <lineage>
        <taxon>Bacteria</taxon>
        <taxon>Pseudomonadati</taxon>
        <taxon>Pseudomonadota</taxon>
        <taxon>Betaproteobacteria</taxon>
        <taxon>Burkholderiales</taxon>
        <taxon>Burkholderiaceae</taxon>
        <taxon>Cupriavidus</taxon>
    </lineage>
</organism>
<dbReference type="RefSeq" id="WP_114133132.1">
    <property type="nucleotide sequence ID" value="NZ_CP068435.1"/>
</dbReference>
<dbReference type="EC" id="2.3.3.16" evidence="3"/>
<dbReference type="Gene3D" id="1.10.580.10">
    <property type="entry name" value="Citrate Synthase, domain 1"/>
    <property type="match status" value="2"/>
</dbReference>
<dbReference type="PANTHER" id="PTHR11739:SF4">
    <property type="entry name" value="CITRATE SYNTHASE, PEROXISOMAL"/>
    <property type="match status" value="1"/>
</dbReference>
<feature type="region of interest" description="Disordered" evidence="5">
    <location>
        <begin position="1"/>
        <end position="22"/>
    </location>
</feature>
<dbReference type="GO" id="GO:0005829">
    <property type="term" value="C:cytosol"/>
    <property type="evidence" value="ECO:0007669"/>
    <property type="project" value="TreeGrafter"/>
</dbReference>
<dbReference type="AlphaFoldDB" id="A0A367PIH9"/>
<evidence type="ECO:0000256" key="2">
    <source>
        <dbReference type="ARBA" id="ARBA00010566"/>
    </source>
</evidence>
<sequence>MSGIDTDHYPGHSRDDAMDPGQRLSQDWWRTGIIDMRPGEIRYRGYPIEQLIGRVSFAQMIWLMLRGELPGPGQGELLDAALMAAVDHGPQAPSIAIARMAATCGVGLNNAMASAVNVLGDVHGGAGEQAVALYQDVAQRLDAGSAMDDAVAAALQHYRDLHGKFIAGFGHRFHPVDPRAPRLLALVDQAAANGVVSGRYAGIARAVEAALGAGRGKPIPMNIDGATAVIYAELGFAAPLARGLFCLSRSVGILAHAWEQTCEGGRNKGPMPRQFLWTYDGAPQRDVPEPGRQA</sequence>
<dbReference type="GO" id="GO:0036440">
    <property type="term" value="F:citrate synthase activity"/>
    <property type="evidence" value="ECO:0007669"/>
    <property type="project" value="UniProtKB-EC"/>
</dbReference>
<keyword evidence="4" id="KW-0808">Transferase</keyword>
<reference evidence="6 7" key="1">
    <citation type="submission" date="2018-04" db="EMBL/GenBank/DDBJ databases">
        <title>Cupriavidus necator CR12 genome sequencing and assembly.</title>
        <authorList>
            <person name="Ben Fekih I."/>
            <person name="Mazhar H.S."/>
            <person name="Bello S.K."/>
            <person name="Rensing C."/>
        </authorList>
    </citation>
    <scope>NUCLEOTIDE SEQUENCE [LARGE SCALE GENOMIC DNA]</scope>
    <source>
        <strain evidence="6 7">CR12</strain>
    </source>
</reference>
<protein>
    <recommendedName>
        <fullName evidence="3">citrate synthase (unknown stereospecificity)</fullName>
        <ecNumber evidence="3">2.3.3.16</ecNumber>
    </recommendedName>
</protein>
<dbReference type="InterPro" id="IPR036969">
    <property type="entry name" value="Citrate_synthase_sf"/>
</dbReference>
<comment type="pathway">
    <text evidence="1">Carbohydrate metabolism; tricarboxylic acid cycle; isocitrate from oxaloacetate: step 1/2.</text>
</comment>
<dbReference type="PANTHER" id="PTHR11739">
    <property type="entry name" value="CITRATE SYNTHASE"/>
    <property type="match status" value="1"/>
</dbReference>
<name>A0A367PIH9_CUPNE</name>
<dbReference type="CDD" id="cd06100">
    <property type="entry name" value="CCL_ACL-C"/>
    <property type="match status" value="1"/>
</dbReference>
<dbReference type="GO" id="GO:0005975">
    <property type="term" value="P:carbohydrate metabolic process"/>
    <property type="evidence" value="ECO:0007669"/>
    <property type="project" value="TreeGrafter"/>
</dbReference>
<dbReference type="UniPathway" id="UPA00223">
    <property type="reaction ID" value="UER00717"/>
</dbReference>
<accession>A0A367PIH9</accession>
<proteinExistence type="inferred from homology"/>
<dbReference type="GO" id="GO:0006099">
    <property type="term" value="P:tricarboxylic acid cycle"/>
    <property type="evidence" value="ECO:0007669"/>
    <property type="project" value="UniProtKB-UniPathway"/>
</dbReference>
<evidence type="ECO:0000256" key="5">
    <source>
        <dbReference type="SAM" id="MobiDB-lite"/>
    </source>
</evidence>
<dbReference type="InterPro" id="IPR002020">
    <property type="entry name" value="Citrate_synthase"/>
</dbReference>
<evidence type="ECO:0000256" key="1">
    <source>
        <dbReference type="ARBA" id="ARBA00004751"/>
    </source>
</evidence>
<dbReference type="Gene3D" id="1.10.230.10">
    <property type="entry name" value="Cytochrome P450-Terp, domain 2"/>
    <property type="match status" value="1"/>
</dbReference>
<keyword evidence="6" id="KW-0456">Lyase</keyword>
<dbReference type="Proteomes" id="UP000253501">
    <property type="component" value="Unassembled WGS sequence"/>
</dbReference>
<dbReference type="InterPro" id="IPR016142">
    <property type="entry name" value="Citrate_synth-like_lrg_a-sub"/>
</dbReference>
<dbReference type="SUPFAM" id="SSF48256">
    <property type="entry name" value="Citrate synthase"/>
    <property type="match status" value="1"/>
</dbReference>
<evidence type="ECO:0000313" key="7">
    <source>
        <dbReference type="Proteomes" id="UP000253501"/>
    </source>
</evidence>
<comment type="similarity">
    <text evidence="2">Belongs to the citrate synthase family.</text>
</comment>
<evidence type="ECO:0000256" key="4">
    <source>
        <dbReference type="ARBA" id="ARBA00022679"/>
    </source>
</evidence>
<gene>
    <name evidence="6" type="ORF">DDK22_18250</name>
</gene>
<dbReference type="InterPro" id="IPR016143">
    <property type="entry name" value="Citrate_synth-like_sm_a-sub"/>
</dbReference>
<comment type="caution">
    <text evidence="6">The sequence shown here is derived from an EMBL/GenBank/DDBJ whole genome shotgun (WGS) entry which is preliminary data.</text>
</comment>